<dbReference type="PANTHER" id="PTHR46759:SF1">
    <property type="entry name" value="LEUCINE-RICH REPEAT-CONTAINING PROTEIN 72"/>
    <property type="match status" value="1"/>
</dbReference>
<dbReference type="InterPro" id="IPR032675">
    <property type="entry name" value="LRR_dom_sf"/>
</dbReference>
<dbReference type="PROSITE" id="PS51450">
    <property type="entry name" value="LRR"/>
    <property type="match status" value="1"/>
</dbReference>
<dbReference type="SUPFAM" id="SSF52058">
    <property type="entry name" value="L domain-like"/>
    <property type="match status" value="1"/>
</dbReference>
<keyword evidence="3" id="KW-0282">Flagellum</keyword>
<feature type="compositionally biased region" description="Pro residues" evidence="2">
    <location>
        <begin position="244"/>
        <end position="258"/>
    </location>
</feature>
<keyword evidence="3" id="KW-0969">Cilium</keyword>
<evidence type="ECO:0000313" key="3">
    <source>
        <dbReference type="EMBL" id="JAC81583.1"/>
    </source>
</evidence>
<accession>A0A061SBF0</accession>
<proteinExistence type="predicted"/>
<protein>
    <submittedName>
        <fullName evidence="3">Flagellar associated protein</fullName>
    </submittedName>
</protein>
<dbReference type="InterPro" id="IPR042655">
    <property type="entry name" value="LRC72"/>
</dbReference>
<dbReference type="InterPro" id="IPR001611">
    <property type="entry name" value="Leu-rich_rpt"/>
</dbReference>
<gene>
    <name evidence="3" type="ORF">TSPGSL018_7584</name>
</gene>
<evidence type="ECO:0000256" key="1">
    <source>
        <dbReference type="ARBA" id="ARBA00004430"/>
    </source>
</evidence>
<dbReference type="PANTHER" id="PTHR46759">
    <property type="entry name" value="LEUCINE-RICH REPEAT-CONTAINING PROTEIN 72"/>
    <property type="match status" value="1"/>
</dbReference>
<evidence type="ECO:0000256" key="2">
    <source>
        <dbReference type="SAM" id="MobiDB-lite"/>
    </source>
</evidence>
<dbReference type="Gene3D" id="3.80.10.10">
    <property type="entry name" value="Ribonuclease Inhibitor"/>
    <property type="match status" value="1"/>
</dbReference>
<comment type="subcellular location">
    <subcellularLocation>
        <location evidence="1">Cytoplasm</location>
        <location evidence="1">Cytoskeleton</location>
        <location evidence="1">Cilium axoneme</location>
    </subcellularLocation>
</comment>
<organism evidence="3">
    <name type="scientific">Tetraselmis sp. GSL018</name>
    <dbReference type="NCBI Taxonomy" id="582737"/>
    <lineage>
        <taxon>Eukaryota</taxon>
        <taxon>Viridiplantae</taxon>
        <taxon>Chlorophyta</taxon>
        <taxon>core chlorophytes</taxon>
        <taxon>Chlorodendrophyceae</taxon>
        <taxon>Chlorodendrales</taxon>
        <taxon>Chlorodendraceae</taxon>
        <taxon>Tetraselmis</taxon>
    </lineage>
</organism>
<reference evidence="3" key="1">
    <citation type="submission" date="2014-05" db="EMBL/GenBank/DDBJ databases">
        <title>The transcriptome of the halophilic microalga Tetraselmis sp. GSL018 isolated from the Great Salt Lake, Utah.</title>
        <authorList>
            <person name="Jinkerson R.E."/>
            <person name="D'Adamo S."/>
            <person name="Posewitz M.C."/>
        </authorList>
    </citation>
    <scope>NUCLEOTIDE SEQUENCE</scope>
    <source>
        <strain evidence="3">GSL018</strain>
    </source>
</reference>
<keyword evidence="3" id="KW-0966">Cell projection</keyword>
<dbReference type="Pfam" id="PF14580">
    <property type="entry name" value="LRR_9"/>
    <property type="match status" value="1"/>
</dbReference>
<feature type="region of interest" description="Disordered" evidence="2">
    <location>
        <begin position="204"/>
        <end position="280"/>
    </location>
</feature>
<dbReference type="GO" id="GO:0005930">
    <property type="term" value="C:axoneme"/>
    <property type="evidence" value="ECO:0007669"/>
    <property type="project" value="UniProtKB-SubCell"/>
</dbReference>
<sequence>MNKATPTTVVRLEAVGWERDTSQITPAEYLALKAKQIREITAIYMGDIGLKKIRGFEKLVNLECVWLNDNELQYINNLDANFRIKALYAHNNKIGSLKGSLGHMKFLETLDLSQNRLRDLEKMLLYLERFHFLRQLNLKGNPCCEEPDYRLQVIHRLPGLGVLDQHVVTDAERFDARTQIGGDIAALTLAFGERAPMPDPSALEKVEERTEMEKRCNAEAERLRRERAQEAEEADSRQFALDPHPAPPRAGTPPPPPGWGRAGPRQDVEPVCAEAPQEHSKQGYMPRDVFCMYSIRHEDPTYDGGVSPNTDGGDIDAADARVSQSVRKSLRKNVLMI</sequence>
<name>A0A061SBF0_9CHLO</name>
<dbReference type="AlphaFoldDB" id="A0A061SBF0"/>
<dbReference type="EMBL" id="GBEZ01003564">
    <property type="protein sequence ID" value="JAC81583.1"/>
    <property type="molecule type" value="Transcribed_RNA"/>
</dbReference>
<feature type="compositionally biased region" description="Basic and acidic residues" evidence="2">
    <location>
        <begin position="204"/>
        <end position="236"/>
    </location>
</feature>